<protein>
    <submittedName>
        <fullName evidence="2">Uncharacterized protein</fullName>
    </submittedName>
</protein>
<dbReference type="AlphaFoldDB" id="A0AA88J6G3"/>
<evidence type="ECO:0000313" key="2">
    <source>
        <dbReference type="EMBL" id="KAK2820618.1"/>
    </source>
</evidence>
<accession>A0AA88J6G3</accession>
<evidence type="ECO:0000313" key="3">
    <source>
        <dbReference type="Proteomes" id="UP001187415"/>
    </source>
</evidence>
<organism evidence="2 3">
    <name type="scientific">Channa striata</name>
    <name type="common">Snakehead murrel</name>
    <name type="synonym">Ophicephalus striatus</name>
    <dbReference type="NCBI Taxonomy" id="64152"/>
    <lineage>
        <taxon>Eukaryota</taxon>
        <taxon>Metazoa</taxon>
        <taxon>Chordata</taxon>
        <taxon>Craniata</taxon>
        <taxon>Vertebrata</taxon>
        <taxon>Euteleostomi</taxon>
        <taxon>Actinopterygii</taxon>
        <taxon>Neopterygii</taxon>
        <taxon>Teleostei</taxon>
        <taxon>Neoteleostei</taxon>
        <taxon>Acanthomorphata</taxon>
        <taxon>Anabantaria</taxon>
        <taxon>Anabantiformes</taxon>
        <taxon>Channoidei</taxon>
        <taxon>Channidae</taxon>
        <taxon>Channa</taxon>
    </lineage>
</organism>
<comment type="caution">
    <text evidence="2">The sequence shown here is derived from an EMBL/GenBank/DDBJ whole genome shotgun (WGS) entry which is preliminary data.</text>
</comment>
<gene>
    <name evidence="2" type="ORF">Q5P01_023577</name>
</gene>
<reference evidence="2" key="1">
    <citation type="submission" date="2023-07" db="EMBL/GenBank/DDBJ databases">
        <title>Chromosome-level Genome Assembly of Striped Snakehead (Channa striata).</title>
        <authorList>
            <person name="Liu H."/>
        </authorList>
    </citation>
    <scope>NUCLEOTIDE SEQUENCE</scope>
    <source>
        <strain evidence="2">Gz</strain>
        <tissue evidence="2">Muscle</tissue>
    </source>
</reference>
<proteinExistence type="predicted"/>
<dbReference type="Proteomes" id="UP001187415">
    <property type="component" value="Unassembled WGS sequence"/>
</dbReference>
<name>A0AA88J6G3_CHASR</name>
<evidence type="ECO:0000256" key="1">
    <source>
        <dbReference type="SAM" id="MobiDB-lite"/>
    </source>
</evidence>
<keyword evidence="3" id="KW-1185">Reference proteome</keyword>
<dbReference type="EMBL" id="JAUPFM010000019">
    <property type="protein sequence ID" value="KAK2820618.1"/>
    <property type="molecule type" value="Genomic_DNA"/>
</dbReference>
<sequence>MDGRSEVSPCSSRGPERTVQRGEIQTDREGTLKAKDPIRLSTIYFIPFALCQQKNHGKRSPVLSPCAECASACLYNPTLDSSTSFAKLC</sequence>
<feature type="compositionally biased region" description="Basic and acidic residues" evidence="1">
    <location>
        <begin position="14"/>
        <end position="32"/>
    </location>
</feature>
<feature type="region of interest" description="Disordered" evidence="1">
    <location>
        <begin position="1"/>
        <end position="32"/>
    </location>
</feature>